<proteinExistence type="predicted"/>
<dbReference type="Proteomes" id="UP001519349">
    <property type="component" value="Unassembled WGS sequence"/>
</dbReference>
<keyword evidence="2" id="KW-1185">Reference proteome</keyword>
<sequence length="88" mass="9289">MAKTGTDYATWSGLTGTVDTSISGIADLASLTFSTTTTTPFTGFNEDISSFNTALSSLRTYTAADVTHMNQAAENKVKDDKNKAQARG</sequence>
<protein>
    <recommendedName>
        <fullName evidence="3">Variable surface protein mvspG</fullName>
    </recommendedName>
</protein>
<reference evidence="1 2" key="1">
    <citation type="submission" date="2018-05" db="EMBL/GenBank/DDBJ databases">
        <title>Draft genome sequence of Streptococcus panodentis CCUG 70867T.</title>
        <authorList>
            <person name="Salva-Serra F."/>
            <person name="Mendez V."/>
            <person name="Jaen-Luchoro D."/>
            <person name="Gonzales-Siles L."/>
            <person name="Karlsson R."/>
            <person name="Engstrom-Jakobsson H."/>
            <person name="Busquets A."/>
            <person name="Gomila M."/>
            <person name="Pineiro-Iglesias B."/>
            <person name="Bennasar-Figueras A."/>
            <person name="Seeger M."/>
            <person name="Moore E."/>
        </authorList>
    </citation>
    <scope>NUCLEOTIDE SEQUENCE [LARGE SCALE GENOMIC DNA]</scope>
    <source>
        <strain evidence="1 2">CCUG 70867</strain>
    </source>
</reference>
<evidence type="ECO:0000313" key="2">
    <source>
        <dbReference type="Proteomes" id="UP001519349"/>
    </source>
</evidence>
<accession>A0ABS5AZ34</accession>
<evidence type="ECO:0000313" key="1">
    <source>
        <dbReference type="EMBL" id="MBP2621842.1"/>
    </source>
</evidence>
<dbReference type="EMBL" id="QFAY01000025">
    <property type="protein sequence ID" value="MBP2621842.1"/>
    <property type="molecule type" value="Genomic_DNA"/>
</dbReference>
<evidence type="ECO:0008006" key="3">
    <source>
        <dbReference type="Google" id="ProtNLM"/>
    </source>
</evidence>
<gene>
    <name evidence="1" type="ORF">DHL47_11050</name>
</gene>
<name>A0ABS5AZ34_9STRE</name>
<organism evidence="1 2">
    <name type="scientific">Streptococcus panodentis</name>
    <dbReference type="NCBI Taxonomy" id="1581472"/>
    <lineage>
        <taxon>Bacteria</taxon>
        <taxon>Bacillati</taxon>
        <taxon>Bacillota</taxon>
        <taxon>Bacilli</taxon>
        <taxon>Lactobacillales</taxon>
        <taxon>Streptococcaceae</taxon>
        <taxon>Streptococcus</taxon>
    </lineage>
</organism>
<dbReference type="RefSeq" id="WP_209551878.1">
    <property type="nucleotide sequence ID" value="NZ_QFAY01000025.1"/>
</dbReference>
<comment type="caution">
    <text evidence="1">The sequence shown here is derived from an EMBL/GenBank/DDBJ whole genome shotgun (WGS) entry which is preliminary data.</text>
</comment>